<evidence type="ECO:0000259" key="4">
    <source>
        <dbReference type="Pfam" id="PF04471"/>
    </source>
</evidence>
<proteinExistence type="predicted"/>
<evidence type="ECO:0000256" key="1">
    <source>
        <dbReference type="SAM" id="MobiDB-lite"/>
    </source>
</evidence>
<feature type="chain" id="PRO_5046506500" evidence="3">
    <location>
        <begin position="21"/>
        <end position="306"/>
    </location>
</feature>
<dbReference type="PANTHER" id="PTHR30015">
    <property type="entry name" value="MRR RESTRICTION SYSTEM PROTEIN"/>
    <property type="match status" value="1"/>
</dbReference>
<dbReference type="InterPro" id="IPR011335">
    <property type="entry name" value="Restrct_endonuc-II-like"/>
</dbReference>
<dbReference type="Pfam" id="PF04471">
    <property type="entry name" value="Mrr_cat"/>
    <property type="match status" value="1"/>
</dbReference>
<evidence type="ECO:0000256" key="3">
    <source>
        <dbReference type="SAM" id="SignalP"/>
    </source>
</evidence>
<evidence type="ECO:0000313" key="5">
    <source>
        <dbReference type="EMBL" id="MCQ8279318.1"/>
    </source>
</evidence>
<reference evidence="5 6" key="1">
    <citation type="submission" date="2022-06" db="EMBL/GenBank/DDBJ databases">
        <title>Endosaccharibacter gen. nov., sp. nov., endophytic bacteria isolated from sugarcane.</title>
        <authorList>
            <person name="Pitiwittayakul N."/>
            <person name="Yukphan P."/>
            <person name="Charoenyingcharoen P."/>
            <person name="Tanasupawat S."/>
        </authorList>
    </citation>
    <scope>NUCLEOTIDE SEQUENCE [LARGE SCALE GENOMIC DNA]</scope>
    <source>
        <strain evidence="5 6">KSS8</strain>
    </source>
</reference>
<evidence type="ECO:0000313" key="6">
    <source>
        <dbReference type="Proteomes" id="UP001524587"/>
    </source>
</evidence>
<dbReference type="InterPro" id="IPR007560">
    <property type="entry name" value="Restrct_endonuc_IV_Mrr"/>
</dbReference>
<dbReference type="EMBL" id="JAMSKV010000011">
    <property type="protein sequence ID" value="MCQ8279318.1"/>
    <property type="molecule type" value="Genomic_DNA"/>
</dbReference>
<dbReference type="SUPFAM" id="SSF52980">
    <property type="entry name" value="Restriction endonuclease-like"/>
    <property type="match status" value="1"/>
</dbReference>
<keyword evidence="6" id="KW-1185">Reference proteome</keyword>
<feature type="region of interest" description="Disordered" evidence="1">
    <location>
        <begin position="21"/>
        <end position="62"/>
    </location>
</feature>
<keyword evidence="2" id="KW-1133">Transmembrane helix</keyword>
<sequence>MKTSLAAAGLLLLLAAPAQGRDAHPSPPAASASVHHRSPAHRSPALPHRAASHRTNGSPPPVPGWSLPAALALLLGSASAPLLRRRVRIRRRRRALLLVRAEIDRAAVKLRIRRLQVLGVERRGGKQDAERWKKEKIRFCDTTLRPVLARRGLGAWWPAVEASALRHIEHVAWRGRNGAAGFDPGMHPLDYERFCARLLEQAGWKTRLTPASGDQGADILATRAGCRLVVQCKLYRSAVGNDAVQQVAAARAHQGAQAAIVVSNARFTAAAQALARTNRVTLLHHEELRDYRPERAASDTIPSATR</sequence>
<evidence type="ECO:0000256" key="2">
    <source>
        <dbReference type="SAM" id="Phobius"/>
    </source>
</evidence>
<dbReference type="Proteomes" id="UP001524587">
    <property type="component" value="Unassembled WGS sequence"/>
</dbReference>
<keyword evidence="5" id="KW-0255">Endonuclease</keyword>
<accession>A0ABT1WBX2</accession>
<dbReference type="GO" id="GO:0004519">
    <property type="term" value="F:endonuclease activity"/>
    <property type="evidence" value="ECO:0007669"/>
    <property type="project" value="UniProtKB-KW"/>
</dbReference>
<organism evidence="5 6">
    <name type="scientific">Endosaccharibacter trunci</name>
    <dbReference type="NCBI Taxonomy" id="2812733"/>
    <lineage>
        <taxon>Bacteria</taxon>
        <taxon>Pseudomonadati</taxon>
        <taxon>Pseudomonadota</taxon>
        <taxon>Alphaproteobacteria</taxon>
        <taxon>Acetobacterales</taxon>
        <taxon>Acetobacteraceae</taxon>
        <taxon>Endosaccharibacter</taxon>
    </lineage>
</organism>
<feature type="domain" description="Restriction endonuclease type IV Mrr" evidence="4">
    <location>
        <begin position="186"/>
        <end position="290"/>
    </location>
</feature>
<keyword evidence="3" id="KW-0732">Signal</keyword>
<keyword evidence="2" id="KW-0472">Membrane</keyword>
<keyword evidence="5" id="KW-0540">Nuclease</keyword>
<keyword evidence="5" id="KW-0378">Hydrolase</keyword>
<dbReference type="PANTHER" id="PTHR30015:SF6">
    <property type="entry name" value="SLL1429 PROTEIN"/>
    <property type="match status" value="1"/>
</dbReference>
<keyword evidence="2" id="KW-0812">Transmembrane</keyword>
<name>A0ABT1WBX2_9PROT</name>
<feature type="signal peptide" evidence="3">
    <location>
        <begin position="1"/>
        <end position="20"/>
    </location>
</feature>
<dbReference type="Gene3D" id="3.40.1350.10">
    <property type="match status" value="1"/>
</dbReference>
<gene>
    <name evidence="5" type="ORF">NFI95_12785</name>
</gene>
<dbReference type="InterPro" id="IPR052906">
    <property type="entry name" value="Type_IV_Methyl-Rstrct_Enzyme"/>
</dbReference>
<dbReference type="InterPro" id="IPR011856">
    <property type="entry name" value="tRNA_endonuc-like_dom_sf"/>
</dbReference>
<feature type="transmembrane region" description="Helical" evidence="2">
    <location>
        <begin position="65"/>
        <end position="83"/>
    </location>
</feature>
<protein>
    <submittedName>
        <fullName evidence="5">Restriction endonuclease</fullName>
    </submittedName>
</protein>
<comment type="caution">
    <text evidence="5">The sequence shown here is derived from an EMBL/GenBank/DDBJ whole genome shotgun (WGS) entry which is preliminary data.</text>
</comment>
<dbReference type="RefSeq" id="WP_422864805.1">
    <property type="nucleotide sequence ID" value="NZ_JAMSKV010000011.1"/>
</dbReference>